<dbReference type="Proteomes" id="UP001055247">
    <property type="component" value="Unassembled WGS sequence"/>
</dbReference>
<dbReference type="AlphaFoldDB" id="A0AAV4ZX69"/>
<protein>
    <submittedName>
        <fullName evidence="3">Uncharacterized protein</fullName>
    </submittedName>
</protein>
<reference evidence="3" key="2">
    <citation type="submission" date="2021-08" db="EMBL/GenBank/DDBJ databases">
        <authorList>
            <person name="Tani A."/>
            <person name="Ola A."/>
            <person name="Ogura Y."/>
            <person name="Katsura K."/>
            <person name="Hayashi T."/>
        </authorList>
    </citation>
    <scope>NUCLEOTIDE SEQUENCE</scope>
    <source>
        <strain evidence="3">DSM 16372</strain>
    </source>
</reference>
<organism evidence="3 4">
    <name type="scientific">Methylobacterium hispanicum</name>
    <dbReference type="NCBI Taxonomy" id="270350"/>
    <lineage>
        <taxon>Bacteria</taxon>
        <taxon>Pseudomonadati</taxon>
        <taxon>Pseudomonadota</taxon>
        <taxon>Alphaproteobacteria</taxon>
        <taxon>Hyphomicrobiales</taxon>
        <taxon>Methylobacteriaceae</taxon>
        <taxon>Methylobacterium</taxon>
    </lineage>
</organism>
<keyword evidence="2" id="KW-1133">Transmembrane helix</keyword>
<name>A0AAV4ZX69_9HYPH</name>
<feature type="transmembrane region" description="Helical" evidence="2">
    <location>
        <begin position="94"/>
        <end position="117"/>
    </location>
</feature>
<keyword evidence="2" id="KW-0472">Membrane</keyword>
<gene>
    <name evidence="3" type="ORF">BHAOGJBA_5548</name>
</gene>
<dbReference type="EMBL" id="BPQO01000035">
    <property type="protein sequence ID" value="GJD91995.1"/>
    <property type="molecule type" value="Genomic_DNA"/>
</dbReference>
<comment type="caution">
    <text evidence="3">The sequence shown here is derived from an EMBL/GenBank/DDBJ whole genome shotgun (WGS) entry which is preliminary data.</text>
</comment>
<dbReference type="RefSeq" id="WP_066922191.1">
    <property type="nucleotide sequence ID" value="NZ_BPQO01000035.1"/>
</dbReference>
<evidence type="ECO:0000313" key="3">
    <source>
        <dbReference type="EMBL" id="GJD91995.1"/>
    </source>
</evidence>
<evidence type="ECO:0000256" key="1">
    <source>
        <dbReference type="SAM" id="MobiDB-lite"/>
    </source>
</evidence>
<accession>A0AAV4ZX69</accession>
<sequence>MRLFRSETPPPPANLDFGRPPPSARPTSAQLKADIDGGTTGDKAPHGDVGAAPLGTCEEAGGFAPTVGEIRTARRNEAAPARVRHAADPHGERWFVLPLFGLMTTTIGAAICLGFLYL</sequence>
<keyword evidence="4" id="KW-1185">Reference proteome</keyword>
<feature type="compositionally biased region" description="Pro residues" evidence="1">
    <location>
        <begin position="8"/>
        <end position="24"/>
    </location>
</feature>
<reference evidence="3" key="1">
    <citation type="journal article" date="2016" name="Front. Microbiol.">
        <title>Genome Sequence of the Piezophilic, Mesophilic Sulfate-Reducing Bacterium Desulfovibrio indicus J2T.</title>
        <authorList>
            <person name="Cao J."/>
            <person name="Maignien L."/>
            <person name="Shao Z."/>
            <person name="Alain K."/>
            <person name="Jebbar M."/>
        </authorList>
    </citation>
    <scope>NUCLEOTIDE SEQUENCE</scope>
    <source>
        <strain evidence="3">DSM 16372</strain>
    </source>
</reference>
<feature type="region of interest" description="Disordered" evidence="1">
    <location>
        <begin position="1"/>
        <end position="51"/>
    </location>
</feature>
<evidence type="ECO:0000256" key="2">
    <source>
        <dbReference type="SAM" id="Phobius"/>
    </source>
</evidence>
<evidence type="ECO:0000313" key="4">
    <source>
        <dbReference type="Proteomes" id="UP001055247"/>
    </source>
</evidence>
<keyword evidence="2" id="KW-0812">Transmembrane</keyword>
<proteinExistence type="predicted"/>